<feature type="signal peptide" evidence="2">
    <location>
        <begin position="1"/>
        <end position="22"/>
    </location>
</feature>
<accession>A0A1S2NEU8</accession>
<evidence type="ECO:0000313" key="3">
    <source>
        <dbReference type="EMBL" id="OIJ43578.1"/>
    </source>
</evidence>
<dbReference type="EMBL" id="JRYB01000001">
    <property type="protein sequence ID" value="OIJ43578.1"/>
    <property type="molecule type" value="Genomic_DNA"/>
</dbReference>
<comment type="caution">
    <text evidence="3">The sequence shown here is derived from an EMBL/GenBank/DDBJ whole genome shotgun (WGS) entry which is preliminary data.</text>
</comment>
<sequence length="189" mass="20132">MTLHTRLTTLRAAALLSTCLLAAPAVLAQAMPPAEDHDAGPGVVQADGRADGPFEPRDPFPPFGPGLHAGPPFLRGLDLSEAQQDRVFAILHAQAPKRRELEKAERKAGQALGELARAPQLDEARASASAQALGQAIADQELLRLRTDAQIKAVLTPEQRARLDRPRGEGGKGRADKKGARAKQREAAK</sequence>
<evidence type="ECO:0000256" key="2">
    <source>
        <dbReference type="SAM" id="SignalP"/>
    </source>
</evidence>
<protein>
    <submittedName>
        <fullName evidence="3">LTXXQ motif family protein</fullName>
    </submittedName>
</protein>
<feature type="compositionally biased region" description="Basic and acidic residues" evidence="1">
    <location>
        <begin position="159"/>
        <end position="189"/>
    </location>
</feature>
<organism evidence="3 4">
    <name type="scientific">Massilia timonae</name>
    <dbReference type="NCBI Taxonomy" id="47229"/>
    <lineage>
        <taxon>Bacteria</taxon>
        <taxon>Pseudomonadati</taxon>
        <taxon>Pseudomonadota</taxon>
        <taxon>Betaproteobacteria</taxon>
        <taxon>Burkholderiales</taxon>
        <taxon>Oxalobacteraceae</taxon>
        <taxon>Telluria group</taxon>
        <taxon>Massilia</taxon>
    </lineage>
</organism>
<proteinExistence type="predicted"/>
<dbReference type="InterPro" id="IPR012899">
    <property type="entry name" value="LTXXQ"/>
</dbReference>
<dbReference type="Pfam" id="PF13801">
    <property type="entry name" value="Metal_resist"/>
    <property type="match status" value="1"/>
</dbReference>
<reference evidence="3 4" key="1">
    <citation type="submission" date="2014-10" db="EMBL/GenBank/DDBJ databases">
        <authorList>
            <person name="Seo M.-J."/>
            <person name="Seok Y.J."/>
            <person name="Cha I.-T."/>
        </authorList>
    </citation>
    <scope>NUCLEOTIDE SEQUENCE [LARGE SCALE GENOMIC DNA]</scope>
    <source>
        <strain evidence="3 4">NEU</strain>
    </source>
</reference>
<dbReference type="CDD" id="cd09916">
    <property type="entry name" value="CpxP_like"/>
    <property type="match status" value="1"/>
</dbReference>
<feature type="chain" id="PRO_5043354886" evidence="2">
    <location>
        <begin position="23"/>
        <end position="189"/>
    </location>
</feature>
<dbReference type="Proteomes" id="UP000180246">
    <property type="component" value="Unassembled WGS sequence"/>
</dbReference>
<dbReference type="GO" id="GO:0042597">
    <property type="term" value="C:periplasmic space"/>
    <property type="evidence" value="ECO:0007669"/>
    <property type="project" value="InterPro"/>
</dbReference>
<dbReference type="AlphaFoldDB" id="A0A1S2NEU8"/>
<dbReference type="InterPro" id="IPR025961">
    <property type="entry name" value="Metal_resist"/>
</dbReference>
<name>A0A1S2NEU8_9BURK</name>
<feature type="region of interest" description="Disordered" evidence="1">
    <location>
        <begin position="151"/>
        <end position="189"/>
    </location>
</feature>
<dbReference type="Gene3D" id="1.20.120.1490">
    <property type="match status" value="1"/>
</dbReference>
<evidence type="ECO:0000313" key="4">
    <source>
        <dbReference type="Proteomes" id="UP000180246"/>
    </source>
</evidence>
<evidence type="ECO:0000256" key="1">
    <source>
        <dbReference type="SAM" id="MobiDB-lite"/>
    </source>
</evidence>
<dbReference type="RefSeq" id="WP_071363052.1">
    <property type="nucleotide sequence ID" value="NZ_DALZDZ010000023.1"/>
</dbReference>
<gene>
    <name evidence="3" type="ORF">LO55_4360</name>
</gene>
<keyword evidence="2" id="KW-0732">Signal</keyword>